<dbReference type="InterPro" id="IPR000571">
    <property type="entry name" value="Znf_CCCH"/>
</dbReference>
<feature type="compositionally biased region" description="Basic residues" evidence="5">
    <location>
        <begin position="165"/>
        <end position="174"/>
    </location>
</feature>
<evidence type="ECO:0000256" key="5">
    <source>
        <dbReference type="SAM" id="MobiDB-lite"/>
    </source>
</evidence>
<feature type="zinc finger region" description="C3H1-type" evidence="4">
    <location>
        <begin position="209"/>
        <end position="236"/>
    </location>
</feature>
<evidence type="ECO:0000256" key="2">
    <source>
        <dbReference type="ARBA" id="ARBA00022771"/>
    </source>
</evidence>
<feature type="region of interest" description="Disordered" evidence="5">
    <location>
        <begin position="411"/>
        <end position="458"/>
    </location>
</feature>
<feature type="domain" description="C3H1-type" evidence="6">
    <location>
        <begin position="295"/>
        <end position="321"/>
    </location>
</feature>
<comment type="caution">
    <text evidence="7">The sequence shown here is derived from an EMBL/GenBank/DDBJ whole genome shotgun (WGS) entry which is preliminary data.</text>
</comment>
<dbReference type="InterPro" id="IPR036855">
    <property type="entry name" value="Znf_CCCH_sf"/>
</dbReference>
<feature type="zinc finger region" description="C3H1-type" evidence="4">
    <location>
        <begin position="295"/>
        <end position="321"/>
    </location>
</feature>
<dbReference type="GO" id="GO:0008270">
    <property type="term" value="F:zinc ion binding"/>
    <property type="evidence" value="ECO:0007669"/>
    <property type="project" value="UniProtKB-KW"/>
</dbReference>
<feature type="zinc finger region" description="C3H1-type" evidence="4">
    <location>
        <begin position="345"/>
        <end position="371"/>
    </location>
</feature>
<dbReference type="SUPFAM" id="SSF90229">
    <property type="entry name" value="CCCH zinc finger"/>
    <property type="match status" value="2"/>
</dbReference>
<feature type="compositionally biased region" description="Basic and acidic residues" evidence="5">
    <location>
        <begin position="109"/>
        <end position="124"/>
    </location>
</feature>
<keyword evidence="1 4" id="KW-0479">Metal-binding</keyword>
<gene>
    <name evidence="7" type="ORF">Sangu_1947300</name>
</gene>
<feature type="compositionally biased region" description="Polar residues" evidence="5">
    <location>
        <begin position="670"/>
        <end position="686"/>
    </location>
</feature>
<evidence type="ECO:0000256" key="1">
    <source>
        <dbReference type="ARBA" id="ARBA00022723"/>
    </source>
</evidence>
<feature type="region of interest" description="Disordered" evidence="5">
    <location>
        <begin position="1"/>
        <end position="211"/>
    </location>
</feature>
<accession>A0AAW2LVV2</accession>
<sequence length="848" mass="94756">MGERRKRKSLWDKEEETKHFSELSEHNSWTGKEHPSHDIGRYHEYSASRPYTAPKSRDQSGQPSRESTEANPVAPVNDSLVKSRQNASEGKEIGEGNRYYQNLSPGFDGAERRKYNHSPENDRSHSRRYLGRGRSRSRSRSRSRTRGRSRSRSLSRGRGRERGRGSSRSRSRSRSRSDGSARDQTRSPSPIRDYRHQSYGWSDRKSVPDKSSQICRDFTAGRCKRGSQCRFFHPKNVSHGDGVLEGDKTSESLRNRAERSHNSKLSYSRGPGSDFQDDASVPYHGKNDQFQNKVKSAVPCKDFIQGTCKWGDNCKFSHHFASDETFGKGTRFTSVDKDIEHQPYRNEKPPCKYFAAGKCDRHNCRFSHEDPKFKGLEGRQGEVTDSHSLHDKSNNWSAWNDATRISNNVKPAGAGETSVTNSTGNTNNKSWGIPEWTDNSTSPNKRPSTPEATGGDAGIAESIGKENMANKKEHLILQGLQLQNQDGYSVVQGQNTLQEDRSFSLKSWQQNVTPASQVLENNQVSSFQDVLNEVKDSRNTTHPILFSGQNSNQNVENVFPGHSSISNETDSGQNMLCPNPSNGFSGDLSGPGSLNLQFQMQNHQKAVEIPGMLETKVSQILPNLLTSLHSAQLTKSQVTIAGQQVAPVTKPSVFMTQRFVNEQSEKNADTELSNPRGTVPSFSDNSKVIHPGSPKLKQETVLANSDVNESDRAIGEESKGIQDNKHSETMDGHGKAEESNANKDDKAMRVFKNSLIEFVKDILKPTWKEGKMSREVHKTIVKKVVDKVTGTIQVDHIPKTQEKVDQYLSYSKPKIAKLVQVYETAHSSPKLGLKLLGICDLSRAAILP</sequence>
<dbReference type="Gene3D" id="4.10.1000.10">
    <property type="entry name" value="Zinc finger, CCCH-type"/>
    <property type="match status" value="1"/>
</dbReference>
<dbReference type="SMART" id="SM00356">
    <property type="entry name" value="ZnF_C3H1"/>
    <property type="match status" value="3"/>
</dbReference>
<keyword evidence="2 4" id="KW-0863">Zinc-finger</keyword>
<proteinExistence type="predicted"/>
<name>A0AAW2LVV2_9LAMI</name>
<dbReference type="Pfam" id="PF18044">
    <property type="entry name" value="zf-CCCH_4"/>
    <property type="match status" value="1"/>
</dbReference>
<dbReference type="AlphaFoldDB" id="A0AAW2LVV2"/>
<protein>
    <submittedName>
        <fullName evidence="7">Zinc finger CCCH domain-containing protein 55</fullName>
    </submittedName>
</protein>
<feature type="compositionally biased region" description="Basic and acidic residues" evidence="5">
    <location>
        <begin position="709"/>
        <end position="741"/>
    </location>
</feature>
<dbReference type="Pfam" id="PF00642">
    <property type="entry name" value="zf-CCCH"/>
    <property type="match status" value="1"/>
</dbReference>
<evidence type="ECO:0000256" key="3">
    <source>
        <dbReference type="ARBA" id="ARBA00022833"/>
    </source>
</evidence>
<feature type="compositionally biased region" description="Basic and acidic residues" evidence="5">
    <location>
        <begin position="192"/>
        <end position="208"/>
    </location>
</feature>
<feature type="region of interest" description="Disordered" evidence="5">
    <location>
        <begin position="706"/>
        <end position="741"/>
    </location>
</feature>
<dbReference type="InterPro" id="IPR052650">
    <property type="entry name" value="Zinc_finger_CCCH"/>
</dbReference>
<feature type="compositionally biased region" description="Basic and acidic residues" evidence="5">
    <location>
        <begin position="1"/>
        <end position="46"/>
    </location>
</feature>
<keyword evidence="3 4" id="KW-0862">Zinc</keyword>
<evidence type="ECO:0000256" key="4">
    <source>
        <dbReference type="PROSITE-ProRule" id="PRU00723"/>
    </source>
</evidence>
<dbReference type="PANTHER" id="PTHR36886">
    <property type="entry name" value="PROTEIN FRIGIDA-ESSENTIAL 1"/>
    <property type="match status" value="1"/>
</dbReference>
<feature type="compositionally biased region" description="Basic and acidic residues" evidence="5">
    <location>
        <begin position="175"/>
        <end position="185"/>
    </location>
</feature>
<dbReference type="PANTHER" id="PTHR36886:SF8">
    <property type="entry name" value="ZINC FINGER CCCH DOMAIN-CONTAINING PROTEIN 38"/>
    <property type="match status" value="1"/>
</dbReference>
<dbReference type="Pfam" id="PF14608">
    <property type="entry name" value="zf-CCCH_2"/>
    <property type="match status" value="1"/>
</dbReference>
<evidence type="ECO:0000259" key="6">
    <source>
        <dbReference type="PROSITE" id="PS50103"/>
    </source>
</evidence>
<feature type="compositionally biased region" description="Basic and acidic residues" evidence="5">
    <location>
        <begin position="245"/>
        <end position="261"/>
    </location>
</feature>
<reference evidence="7" key="1">
    <citation type="submission" date="2020-06" db="EMBL/GenBank/DDBJ databases">
        <authorList>
            <person name="Li T."/>
            <person name="Hu X."/>
            <person name="Zhang T."/>
            <person name="Song X."/>
            <person name="Zhang H."/>
            <person name="Dai N."/>
            <person name="Sheng W."/>
            <person name="Hou X."/>
            <person name="Wei L."/>
        </authorList>
    </citation>
    <scope>NUCLEOTIDE SEQUENCE</scope>
    <source>
        <strain evidence="7">G01</strain>
        <tissue evidence="7">Leaf</tissue>
    </source>
</reference>
<organism evidence="7">
    <name type="scientific">Sesamum angustifolium</name>
    <dbReference type="NCBI Taxonomy" id="2727405"/>
    <lineage>
        <taxon>Eukaryota</taxon>
        <taxon>Viridiplantae</taxon>
        <taxon>Streptophyta</taxon>
        <taxon>Embryophyta</taxon>
        <taxon>Tracheophyta</taxon>
        <taxon>Spermatophyta</taxon>
        <taxon>Magnoliopsida</taxon>
        <taxon>eudicotyledons</taxon>
        <taxon>Gunneridae</taxon>
        <taxon>Pentapetalae</taxon>
        <taxon>asterids</taxon>
        <taxon>lamiids</taxon>
        <taxon>Lamiales</taxon>
        <taxon>Pedaliaceae</taxon>
        <taxon>Sesamum</taxon>
    </lineage>
</organism>
<feature type="compositionally biased region" description="Polar residues" evidence="5">
    <location>
        <begin position="437"/>
        <end position="451"/>
    </location>
</feature>
<feature type="region of interest" description="Disordered" evidence="5">
    <location>
        <begin position="664"/>
        <end position="694"/>
    </location>
</feature>
<dbReference type="PROSITE" id="PS50103">
    <property type="entry name" value="ZF_C3H1"/>
    <property type="match status" value="3"/>
</dbReference>
<dbReference type="EMBL" id="JACGWK010000012">
    <property type="protein sequence ID" value="KAL0323280.1"/>
    <property type="molecule type" value="Genomic_DNA"/>
</dbReference>
<feature type="region of interest" description="Disordered" evidence="5">
    <location>
        <begin position="234"/>
        <end position="275"/>
    </location>
</feature>
<feature type="domain" description="C3H1-type" evidence="6">
    <location>
        <begin position="209"/>
        <end position="236"/>
    </location>
</feature>
<feature type="domain" description="C3H1-type" evidence="6">
    <location>
        <begin position="345"/>
        <end position="371"/>
    </location>
</feature>
<dbReference type="Gene3D" id="3.30.1370.210">
    <property type="match status" value="1"/>
</dbReference>
<feature type="compositionally biased region" description="Low complexity" evidence="5">
    <location>
        <begin position="417"/>
        <end position="430"/>
    </location>
</feature>
<dbReference type="InterPro" id="IPR041367">
    <property type="entry name" value="Znf-CCCH_4"/>
</dbReference>
<reference evidence="7" key="2">
    <citation type="journal article" date="2024" name="Plant">
        <title>Genomic evolution and insights into agronomic trait innovations of Sesamum species.</title>
        <authorList>
            <person name="Miao H."/>
            <person name="Wang L."/>
            <person name="Qu L."/>
            <person name="Liu H."/>
            <person name="Sun Y."/>
            <person name="Le M."/>
            <person name="Wang Q."/>
            <person name="Wei S."/>
            <person name="Zheng Y."/>
            <person name="Lin W."/>
            <person name="Duan Y."/>
            <person name="Cao H."/>
            <person name="Xiong S."/>
            <person name="Wang X."/>
            <person name="Wei L."/>
            <person name="Li C."/>
            <person name="Ma Q."/>
            <person name="Ju M."/>
            <person name="Zhao R."/>
            <person name="Li G."/>
            <person name="Mu C."/>
            <person name="Tian Q."/>
            <person name="Mei H."/>
            <person name="Zhang T."/>
            <person name="Gao T."/>
            <person name="Zhang H."/>
        </authorList>
    </citation>
    <scope>NUCLEOTIDE SEQUENCE</scope>
    <source>
        <strain evidence="7">G01</strain>
    </source>
</reference>
<feature type="compositionally biased region" description="Basic residues" evidence="5">
    <location>
        <begin position="125"/>
        <end position="157"/>
    </location>
</feature>
<evidence type="ECO:0000313" key="7">
    <source>
        <dbReference type="EMBL" id="KAL0323280.1"/>
    </source>
</evidence>